<protein>
    <submittedName>
        <fullName evidence="1">2'-5' RNA ligase family protein</fullName>
    </submittedName>
</protein>
<dbReference type="InterPro" id="IPR009097">
    <property type="entry name" value="Cyclic_Pdiesterase"/>
</dbReference>
<keyword evidence="1" id="KW-0436">Ligase</keyword>
<proteinExistence type="predicted"/>
<dbReference type="RefSeq" id="WP_087551964.1">
    <property type="nucleotide sequence ID" value="NZ_CP033133.1"/>
</dbReference>
<dbReference type="Pfam" id="PF13563">
    <property type="entry name" value="2_5_RNA_ligase2"/>
    <property type="match status" value="1"/>
</dbReference>
<name>A0A3G2T8Z7_9GAMM</name>
<reference evidence="1 2" key="1">
    <citation type="submission" date="2018-10" db="EMBL/GenBank/DDBJ databases">
        <title>The complete genome of Acinetobacter wuhouensis strain WCHAW010062.</title>
        <authorList>
            <person name="Hu Y."/>
            <person name="Long H."/>
            <person name="Feng Y."/>
            <person name="Zong Z."/>
        </authorList>
    </citation>
    <scope>NUCLEOTIDE SEQUENCE [LARGE SCALE GENOMIC DNA]</scope>
    <source>
        <strain evidence="1 2">WCHAW010062</strain>
    </source>
</reference>
<evidence type="ECO:0000313" key="1">
    <source>
        <dbReference type="EMBL" id="AYO56296.1"/>
    </source>
</evidence>
<organism evidence="1 2">
    <name type="scientific">Acinetobacter wuhouensis</name>
    <dbReference type="NCBI Taxonomy" id="1879050"/>
    <lineage>
        <taxon>Bacteria</taxon>
        <taxon>Pseudomonadati</taxon>
        <taxon>Pseudomonadota</taxon>
        <taxon>Gammaproteobacteria</taxon>
        <taxon>Moraxellales</taxon>
        <taxon>Moraxellaceae</taxon>
        <taxon>Acinetobacter</taxon>
    </lineage>
</organism>
<accession>A0A3G2T8Z7</accession>
<evidence type="ECO:0000313" key="2">
    <source>
        <dbReference type="Proteomes" id="UP000279962"/>
    </source>
</evidence>
<dbReference type="GO" id="GO:0016874">
    <property type="term" value="F:ligase activity"/>
    <property type="evidence" value="ECO:0007669"/>
    <property type="project" value="UniProtKB-KW"/>
</dbReference>
<dbReference type="SUPFAM" id="SSF55144">
    <property type="entry name" value="LigT-like"/>
    <property type="match status" value="1"/>
</dbReference>
<sequence length="224" mass="26366">MFLQPNSLTVPTEAHDYPEWHKGRVHYALWYLEIQHPELLDYLTQLRVQFAPYLFQPNTRQFHITLYICGFLLENKAQVHFDDDFSQQQFQQQMERLKVLELKPFQLKVGRLNSFSSALFLEIEDNENSLSKIRNSFSKSSQEIAALNYCPHITLGLYSQEFESDEIFKIIDSIPPKTFEISIDQLSFGIYQANVLQGQLITLHQFPLIQHHRENSQEIHSCCN</sequence>
<gene>
    <name evidence="1" type="ORF">CDG68_11985</name>
</gene>
<dbReference type="AlphaFoldDB" id="A0A3G2T8Z7"/>
<dbReference type="EMBL" id="CP033133">
    <property type="protein sequence ID" value="AYO56296.1"/>
    <property type="molecule type" value="Genomic_DNA"/>
</dbReference>
<dbReference type="Proteomes" id="UP000279962">
    <property type="component" value="Chromosome"/>
</dbReference>
<dbReference type="Gene3D" id="3.90.1140.10">
    <property type="entry name" value="Cyclic phosphodiesterase"/>
    <property type="match status" value="1"/>
</dbReference>